<keyword evidence="5" id="KW-0539">Nucleus</keyword>
<accession>A0A8H7Q7V1</accession>
<evidence type="ECO:0000256" key="2">
    <source>
        <dbReference type="ARBA" id="ARBA00004496"/>
    </source>
</evidence>
<dbReference type="GO" id="GO:0005634">
    <property type="term" value="C:nucleus"/>
    <property type="evidence" value="ECO:0007669"/>
    <property type="project" value="UniProtKB-SubCell"/>
</dbReference>
<dbReference type="PANTHER" id="PTHR21664">
    <property type="entry name" value="CHRONIC MYELOGENOUS LEUKEMIA TUMOR ANTIGEN 66"/>
    <property type="match status" value="1"/>
</dbReference>
<sequence length="615" mass="68275">MSSTSKMRFKSDRALINSKFDGYKLQVFPDDTNVHRFALPNVLSLPKLATNSKMSYRELQARVKFNHLFPSHRKGLTFYVDSSYAVIAVEYDATSHRARYHSIVQLQAPLSDIPAYAEPDSSMPLLPQYPSLISISSDLLVASNGMGIIYLIQLGNDVGGNITGEIVSFASFPGDGTEGLTPVPCVLQAARLKGSEIDVITWSVASQQNEVPSHVSADAPTSKTLFNVTYLSYPVSVPSEESQSVQIITQHIQRGRDIPFYCEIDSEASGYVVGSSHAYNLVFTNEDVTMAEDPEPESTVDSSKPPSPYRWVQSSDDLTIIFQLPPNTPKTAISCSFDVRHLSLMVLNGDEPVISMPFRKLWDIIDSEGSTWTFESSTGLLTIELAKKNENVRWLHVFEQDDNVHEDLSPDQLEEIRARLEKFTGDAESKPMGVPGWSQPLQHPIATEMDDDIDHDGQNISLSWIDGSSGKVKAEVLAGGQEWISTSFPQPSVDRFPTVCLKMDVDGLVYSIEKADPISVNHIASFNALAFVQASKRDKRFIYHDPGNTFSIILEGSRNAYIYYRHEDGKRVTDVQTLVDLTQGHDIDVIGAQLIDERVVIVLLESSVVILDLNY</sequence>
<dbReference type="PANTHER" id="PTHR21664:SF1">
    <property type="entry name" value="NUDC DOMAIN-CONTAINING PROTEIN 1"/>
    <property type="match status" value="1"/>
</dbReference>
<gene>
    <name evidence="7" type="ORF">INT44_002965</name>
</gene>
<evidence type="ECO:0000256" key="1">
    <source>
        <dbReference type="ARBA" id="ARBA00004123"/>
    </source>
</evidence>
<keyword evidence="4" id="KW-0963">Cytoplasm</keyword>
<comment type="caution">
    <text evidence="7">The sequence shown here is derived from an EMBL/GenBank/DDBJ whole genome shotgun (WGS) entry which is preliminary data.</text>
</comment>
<feature type="domain" description="CS" evidence="6">
    <location>
        <begin position="304"/>
        <end position="398"/>
    </location>
</feature>
<dbReference type="OrthoDB" id="428655at2759"/>
<dbReference type="CDD" id="cd06467">
    <property type="entry name" value="p23_NUDC_like"/>
    <property type="match status" value="1"/>
</dbReference>
<proteinExistence type="predicted"/>
<protein>
    <recommendedName>
        <fullName evidence="3">NudC domain-containing protein 1</fullName>
    </recommendedName>
</protein>
<keyword evidence="8" id="KW-1185">Reference proteome</keyword>
<dbReference type="Gene3D" id="2.60.40.790">
    <property type="match status" value="1"/>
</dbReference>
<reference evidence="7" key="1">
    <citation type="submission" date="2020-12" db="EMBL/GenBank/DDBJ databases">
        <title>Metabolic potential, ecology and presence of endohyphal bacteria is reflected in genomic diversity of Mucoromycotina.</title>
        <authorList>
            <person name="Muszewska A."/>
            <person name="Okrasinska A."/>
            <person name="Steczkiewicz K."/>
            <person name="Drgas O."/>
            <person name="Orlowska M."/>
            <person name="Perlinska-Lenart U."/>
            <person name="Aleksandrzak-Piekarczyk T."/>
            <person name="Szatraj K."/>
            <person name="Zielenkiewicz U."/>
            <person name="Pilsyk S."/>
            <person name="Malc E."/>
            <person name="Mieczkowski P."/>
            <person name="Kruszewska J.S."/>
            <person name="Biernat P."/>
            <person name="Pawlowska J."/>
        </authorList>
    </citation>
    <scope>NUCLEOTIDE SEQUENCE</scope>
    <source>
        <strain evidence="7">WA0000051536</strain>
    </source>
</reference>
<dbReference type="GO" id="GO:0005737">
    <property type="term" value="C:cytoplasm"/>
    <property type="evidence" value="ECO:0007669"/>
    <property type="project" value="UniProtKB-SubCell"/>
</dbReference>
<name>A0A8H7Q7V1_9FUNG</name>
<evidence type="ECO:0000313" key="7">
    <source>
        <dbReference type="EMBL" id="KAG2186739.1"/>
    </source>
</evidence>
<dbReference type="InterPro" id="IPR007052">
    <property type="entry name" value="CS_dom"/>
</dbReference>
<evidence type="ECO:0000259" key="6">
    <source>
        <dbReference type="PROSITE" id="PS51203"/>
    </source>
</evidence>
<evidence type="ECO:0000313" key="8">
    <source>
        <dbReference type="Proteomes" id="UP000612746"/>
    </source>
</evidence>
<evidence type="ECO:0000256" key="5">
    <source>
        <dbReference type="ARBA" id="ARBA00023242"/>
    </source>
</evidence>
<organism evidence="7 8">
    <name type="scientific">Umbelopsis vinacea</name>
    <dbReference type="NCBI Taxonomy" id="44442"/>
    <lineage>
        <taxon>Eukaryota</taxon>
        <taxon>Fungi</taxon>
        <taxon>Fungi incertae sedis</taxon>
        <taxon>Mucoromycota</taxon>
        <taxon>Mucoromycotina</taxon>
        <taxon>Umbelopsidomycetes</taxon>
        <taxon>Umbelopsidales</taxon>
        <taxon>Umbelopsidaceae</taxon>
        <taxon>Umbelopsis</taxon>
    </lineage>
</organism>
<dbReference type="SUPFAM" id="SSF49764">
    <property type="entry name" value="HSP20-like chaperones"/>
    <property type="match status" value="1"/>
</dbReference>
<evidence type="ECO:0000256" key="4">
    <source>
        <dbReference type="ARBA" id="ARBA00022490"/>
    </source>
</evidence>
<dbReference type="InterPro" id="IPR008978">
    <property type="entry name" value="HSP20-like_chaperone"/>
</dbReference>
<dbReference type="AlphaFoldDB" id="A0A8H7Q7V1"/>
<comment type="subcellular location">
    <subcellularLocation>
        <location evidence="2">Cytoplasm</location>
    </subcellularLocation>
    <subcellularLocation>
        <location evidence="1">Nucleus</location>
    </subcellularLocation>
</comment>
<dbReference type="PROSITE" id="PS51203">
    <property type="entry name" value="CS"/>
    <property type="match status" value="1"/>
</dbReference>
<dbReference type="EMBL" id="JAEPRA010000004">
    <property type="protein sequence ID" value="KAG2186739.1"/>
    <property type="molecule type" value="Genomic_DNA"/>
</dbReference>
<dbReference type="InterPro" id="IPR037895">
    <property type="entry name" value="NUDCD1"/>
</dbReference>
<dbReference type="Proteomes" id="UP000612746">
    <property type="component" value="Unassembled WGS sequence"/>
</dbReference>
<evidence type="ECO:0000256" key="3">
    <source>
        <dbReference type="ARBA" id="ARBA00018915"/>
    </source>
</evidence>
<dbReference type="Pfam" id="PF04969">
    <property type="entry name" value="CS"/>
    <property type="match status" value="1"/>
</dbReference>